<accession>W7I2E1</accession>
<feature type="region of interest" description="Disordered" evidence="1">
    <location>
        <begin position="449"/>
        <end position="576"/>
    </location>
</feature>
<dbReference type="AlphaFoldDB" id="W7I2E1"/>
<evidence type="ECO:0000256" key="1">
    <source>
        <dbReference type="SAM" id="MobiDB-lite"/>
    </source>
</evidence>
<dbReference type="Gene3D" id="1.10.287.1490">
    <property type="match status" value="1"/>
</dbReference>
<organism evidence="2 3">
    <name type="scientific">Drechslerella stenobrocha 248</name>
    <dbReference type="NCBI Taxonomy" id="1043628"/>
    <lineage>
        <taxon>Eukaryota</taxon>
        <taxon>Fungi</taxon>
        <taxon>Dikarya</taxon>
        <taxon>Ascomycota</taxon>
        <taxon>Pezizomycotina</taxon>
        <taxon>Orbiliomycetes</taxon>
        <taxon>Orbiliales</taxon>
        <taxon>Orbiliaceae</taxon>
        <taxon>Drechslerella</taxon>
    </lineage>
</organism>
<dbReference type="HOGENOM" id="CLU_372961_0_0_1"/>
<feature type="compositionally biased region" description="Basic and acidic residues" evidence="1">
    <location>
        <begin position="153"/>
        <end position="165"/>
    </location>
</feature>
<feature type="compositionally biased region" description="Polar residues" evidence="1">
    <location>
        <begin position="482"/>
        <end position="491"/>
    </location>
</feature>
<feature type="compositionally biased region" description="Basic and acidic residues" evidence="1">
    <location>
        <begin position="546"/>
        <end position="557"/>
    </location>
</feature>
<proteinExistence type="predicted"/>
<dbReference type="OrthoDB" id="5409414at2759"/>
<dbReference type="EMBL" id="KI966417">
    <property type="protein sequence ID" value="EWC46512.1"/>
    <property type="molecule type" value="Genomic_DNA"/>
</dbReference>
<dbReference type="PANTHER" id="PTHR23159:SF31">
    <property type="entry name" value="CENTROSOME-ASSOCIATED PROTEIN CEP250 ISOFORM X1"/>
    <property type="match status" value="1"/>
</dbReference>
<reference evidence="2 3" key="1">
    <citation type="submission" date="2013-05" db="EMBL/GenBank/DDBJ databases">
        <title>Drechslerella stenobrocha genome reveals carnivorous origination and mechanical trapping mechanism of predatory fungi.</title>
        <authorList>
            <person name="Liu X."/>
            <person name="Zhang W."/>
            <person name="Liu K."/>
        </authorList>
    </citation>
    <scope>NUCLEOTIDE SEQUENCE [LARGE SCALE GENOMIC DNA]</scope>
    <source>
        <strain evidence="2 3">248</strain>
    </source>
</reference>
<feature type="region of interest" description="Disordered" evidence="1">
    <location>
        <begin position="606"/>
        <end position="659"/>
    </location>
</feature>
<dbReference type="PANTHER" id="PTHR23159">
    <property type="entry name" value="CENTROSOMAL PROTEIN 2"/>
    <property type="match status" value="1"/>
</dbReference>
<keyword evidence="3" id="KW-1185">Reference proteome</keyword>
<protein>
    <submittedName>
        <fullName evidence="2">Uncharacterized protein</fullName>
    </submittedName>
</protein>
<feature type="compositionally biased region" description="Low complexity" evidence="1">
    <location>
        <begin position="567"/>
        <end position="576"/>
    </location>
</feature>
<sequence>MATGADKGANRGVNINNNNTSQLHRYKLEQEVSSLRLSHAELEYTLATTKCLIVEQKDDKRQLAIQHVILETDLDEQARRLALEMTRSTESKKEEERLLQRIAGLESESESLTSETAALRKQIEEKDAAVSTLESKIEKLEEKLSIAAEDAKEARNEAKGLKKDLTSAQKGMTTEEKASEGLKKEIQDLKQQLEEKFSEIKTFKKDLAAAKKEVTSESKASETAKKELQELQKSLDSKASEIDDLKTQLETISKELQSTKSQLNAKKKKSDDESTSKIAELDQTIKDLKAELKGANRTNKTLNAELESSNQEADAVTALTKERIALSRQLTTAQAENDALKAATDNHRELIAEKLQLTHQVEQLQVELENEKNAVKRAGKSKSDVDDIKQNYEKQLADLRDLLHKQAKATERTTKDWEKDRESWGTQRSVLEKKLENWKNKAKAKAKAVAPAVVPKGKKRGATTFDDDVESPPAKKTRKSTVAKSTFSTTPFLARHISVVPSEAESTPSKPDASEIETTAADSPLPFLPRETTEVTETESMVEEAPPAKDIKAENAREMMPPPPKPASKATNSKPAQKIFLSTTALKNAKPRAASIAPETSLLGDDEVEYMPKTSNAGKKKGGNKENNLPKTIAEEPEDVDGFGASPQPKETKPKKTRIRKLIGNTLGNTLFDDDGEDGTFNKFRAPSVTGFNKDFSPLKQRGAGFAGVKNKLVIKKTAKSSLSNTFA</sequence>
<dbReference type="Proteomes" id="UP000024837">
    <property type="component" value="Unassembled WGS sequence"/>
</dbReference>
<name>W7I2E1_9PEZI</name>
<feature type="region of interest" description="Disordered" evidence="1">
    <location>
        <begin position="153"/>
        <end position="180"/>
    </location>
</feature>
<gene>
    <name evidence="2" type="ORF">DRE_04235</name>
</gene>
<feature type="region of interest" description="Disordered" evidence="1">
    <location>
        <begin position="257"/>
        <end position="276"/>
    </location>
</feature>
<evidence type="ECO:0000313" key="2">
    <source>
        <dbReference type="EMBL" id="EWC46512.1"/>
    </source>
</evidence>
<evidence type="ECO:0000313" key="3">
    <source>
        <dbReference type="Proteomes" id="UP000024837"/>
    </source>
</evidence>